<dbReference type="AlphaFoldDB" id="A0AAV0Z039"/>
<evidence type="ECO:0000313" key="2">
    <source>
        <dbReference type="EMBL" id="CAI8590779.1"/>
    </source>
</evidence>
<sequence length="220" mass="25266">MWNLVNNMQSNLINKRGMAVAGQEVLEIDDAKIVHPGDIFKRGITRQTSINTAFKKKEKDATDLQVAACFYNNAIPFNVIKDIEFIKMCEMVAGFSKGYKLPTYRDIRDKLLKKKVEKTHKILEEHKKDWKKFGCTIMTDGRNDDQRRTIINFLVNSPKGTFFLKSIDASSISKTAHKVFQMMDDIVEEVSEENVIQMVTDNAANYKLAGQMLMDNRVVY</sequence>
<protein>
    <recommendedName>
        <fullName evidence="1">DUF659 domain-containing protein</fullName>
    </recommendedName>
</protein>
<reference evidence="2 3" key="1">
    <citation type="submission" date="2023-01" db="EMBL/GenBank/DDBJ databases">
        <authorList>
            <person name="Kreplak J."/>
        </authorList>
    </citation>
    <scope>NUCLEOTIDE SEQUENCE [LARGE SCALE GENOMIC DNA]</scope>
</reference>
<dbReference type="EMBL" id="OX451736">
    <property type="protein sequence ID" value="CAI8590779.1"/>
    <property type="molecule type" value="Genomic_DNA"/>
</dbReference>
<dbReference type="Proteomes" id="UP001157006">
    <property type="component" value="Chromosome 1L"/>
</dbReference>
<name>A0AAV0Z039_VICFA</name>
<accession>A0AAV0Z039</accession>
<dbReference type="PANTHER" id="PTHR32166">
    <property type="entry name" value="OSJNBA0013A04.12 PROTEIN"/>
    <property type="match status" value="1"/>
</dbReference>
<proteinExistence type="predicted"/>
<feature type="domain" description="DUF659" evidence="1">
    <location>
        <begin position="102"/>
        <end position="217"/>
    </location>
</feature>
<keyword evidence="3" id="KW-1185">Reference proteome</keyword>
<dbReference type="Pfam" id="PF04937">
    <property type="entry name" value="DUF659"/>
    <property type="match status" value="1"/>
</dbReference>
<evidence type="ECO:0000259" key="1">
    <source>
        <dbReference type="Pfam" id="PF04937"/>
    </source>
</evidence>
<gene>
    <name evidence="2" type="ORF">VFH_I457280</name>
</gene>
<dbReference type="PANTHER" id="PTHR32166:SF122">
    <property type="entry name" value="OS09G0499600 PROTEIN"/>
    <property type="match status" value="1"/>
</dbReference>
<dbReference type="InterPro" id="IPR007021">
    <property type="entry name" value="DUF659"/>
</dbReference>
<evidence type="ECO:0000313" key="3">
    <source>
        <dbReference type="Proteomes" id="UP001157006"/>
    </source>
</evidence>
<organism evidence="2 3">
    <name type="scientific">Vicia faba</name>
    <name type="common">Broad bean</name>
    <name type="synonym">Faba vulgaris</name>
    <dbReference type="NCBI Taxonomy" id="3906"/>
    <lineage>
        <taxon>Eukaryota</taxon>
        <taxon>Viridiplantae</taxon>
        <taxon>Streptophyta</taxon>
        <taxon>Embryophyta</taxon>
        <taxon>Tracheophyta</taxon>
        <taxon>Spermatophyta</taxon>
        <taxon>Magnoliopsida</taxon>
        <taxon>eudicotyledons</taxon>
        <taxon>Gunneridae</taxon>
        <taxon>Pentapetalae</taxon>
        <taxon>rosids</taxon>
        <taxon>fabids</taxon>
        <taxon>Fabales</taxon>
        <taxon>Fabaceae</taxon>
        <taxon>Papilionoideae</taxon>
        <taxon>50 kb inversion clade</taxon>
        <taxon>NPAAA clade</taxon>
        <taxon>Hologalegina</taxon>
        <taxon>IRL clade</taxon>
        <taxon>Fabeae</taxon>
        <taxon>Vicia</taxon>
    </lineage>
</organism>